<gene>
    <name evidence="1" type="ORF">GOODEAATRI_019913</name>
</gene>
<comment type="caution">
    <text evidence="1">The sequence shown here is derived from an EMBL/GenBank/DDBJ whole genome shotgun (WGS) entry which is preliminary data.</text>
</comment>
<evidence type="ECO:0000313" key="1">
    <source>
        <dbReference type="EMBL" id="MEQ2165706.1"/>
    </source>
</evidence>
<dbReference type="Proteomes" id="UP001476798">
    <property type="component" value="Unassembled WGS sequence"/>
</dbReference>
<sequence length="53" mass="5611">MAISVGGSFPLERRMVEVGCFPGIPDTFQRKLTLVSPVGAPRASLQHCLSPVG</sequence>
<feature type="non-terminal residue" evidence="1">
    <location>
        <position position="53"/>
    </location>
</feature>
<keyword evidence="2" id="KW-1185">Reference proteome</keyword>
<reference evidence="1 2" key="1">
    <citation type="submission" date="2021-06" db="EMBL/GenBank/DDBJ databases">
        <authorList>
            <person name="Palmer J.M."/>
        </authorList>
    </citation>
    <scope>NUCLEOTIDE SEQUENCE [LARGE SCALE GENOMIC DNA]</scope>
    <source>
        <strain evidence="1 2">GA_2019</strain>
        <tissue evidence="1">Muscle</tissue>
    </source>
</reference>
<organism evidence="1 2">
    <name type="scientific">Goodea atripinnis</name>
    <dbReference type="NCBI Taxonomy" id="208336"/>
    <lineage>
        <taxon>Eukaryota</taxon>
        <taxon>Metazoa</taxon>
        <taxon>Chordata</taxon>
        <taxon>Craniata</taxon>
        <taxon>Vertebrata</taxon>
        <taxon>Euteleostomi</taxon>
        <taxon>Actinopterygii</taxon>
        <taxon>Neopterygii</taxon>
        <taxon>Teleostei</taxon>
        <taxon>Neoteleostei</taxon>
        <taxon>Acanthomorphata</taxon>
        <taxon>Ovalentaria</taxon>
        <taxon>Atherinomorphae</taxon>
        <taxon>Cyprinodontiformes</taxon>
        <taxon>Goodeidae</taxon>
        <taxon>Goodea</taxon>
    </lineage>
</organism>
<evidence type="ECO:0000313" key="2">
    <source>
        <dbReference type="Proteomes" id="UP001476798"/>
    </source>
</evidence>
<proteinExistence type="predicted"/>
<protein>
    <submittedName>
        <fullName evidence="1">Uncharacterized protein</fullName>
    </submittedName>
</protein>
<name>A0ABV0N2Y8_9TELE</name>
<accession>A0ABV0N2Y8</accession>
<dbReference type="EMBL" id="JAHRIO010021803">
    <property type="protein sequence ID" value="MEQ2165706.1"/>
    <property type="molecule type" value="Genomic_DNA"/>
</dbReference>